<proteinExistence type="predicted"/>
<dbReference type="OrthoDB" id="3364886at2759"/>
<feature type="non-terminal residue" evidence="1">
    <location>
        <position position="56"/>
    </location>
</feature>
<dbReference type="AlphaFoldDB" id="A0A4S8LIU9"/>
<dbReference type="Proteomes" id="UP000297245">
    <property type="component" value="Unassembled WGS sequence"/>
</dbReference>
<evidence type="ECO:0000313" key="1">
    <source>
        <dbReference type="EMBL" id="THU88528.1"/>
    </source>
</evidence>
<protein>
    <submittedName>
        <fullName evidence="1">Uncharacterized protein</fullName>
    </submittedName>
</protein>
<keyword evidence="2" id="KW-1185">Reference proteome</keyword>
<sequence length="56" mass="6259">LAHILAWANVQSRYWLKSSVESEGSKERGFDAGCCLFLLVGITSDYLVRRLLGECP</sequence>
<dbReference type="EMBL" id="ML179406">
    <property type="protein sequence ID" value="THU88528.1"/>
    <property type="molecule type" value="Genomic_DNA"/>
</dbReference>
<evidence type="ECO:0000313" key="2">
    <source>
        <dbReference type="Proteomes" id="UP000297245"/>
    </source>
</evidence>
<feature type="non-terminal residue" evidence="1">
    <location>
        <position position="1"/>
    </location>
</feature>
<name>A0A4S8LIU9_DENBC</name>
<reference evidence="1 2" key="1">
    <citation type="journal article" date="2019" name="Nat. Ecol. Evol.">
        <title>Megaphylogeny resolves global patterns of mushroom evolution.</title>
        <authorList>
            <person name="Varga T."/>
            <person name="Krizsan K."/>
            <person name="Foldi C."/>
            <person name="Dima B."/>
            <person name="Sanchez-Garcia M."/>
            <person name="Sanchez-Ramirez S."/>
            <person name="Szollosi G.J."/>
            <person name="Szarkandi J.G."/>
            <person name="Papp V."/>
            <person name="Albert L."/>
            <person name="Andreopoulos W."/>
            <person name="Angelini C."/>
            <person name="Antonin V."/>
            <person name="Barry K.W."/>
            <person name="Bougher N.L."/>
            <person name="Buchanan P."/>
            <person name="Buyck B."/>
            <person name="Bense V."/>
            <person name="Catcheside P."/>
            <person name="Chovatia M."/>
            <person name="Cooper J."/>
            <person name="Damon W."/>
            <person name="Desjardin D."/>
            <person name="Finy P."/>
            <person name="Geml J."/>
            <person name="Haridas S."/>
            <person name="Hughes K."/>
            <person name="Justo A."/>
            <person name="Karasinski D."/>
            <person name="Kautmanova I."/>
            <person name="Kiss B."/>
            <person name="Kocsube S."/>
            <person name="Kotiranta H."/>
            <person name="LaButti K.M."/>
            <person name="Lechner B.E."/>
            <person name="Liimatainen K."/>
            <person name="Lipzen A."/>
            <person name="Lukacs Z."/>
            <person name="Mihaltcheva S."/>
            <person name="Morgado L.N."/>
            <person name="Niskanen T."/>
            <person name="Noordeloos M.E."/>
            <person name="Ohm R.A."/>
            <person name="Ortiz-Santana B."/>
            <person name="Ovrebo C."/>
            <person name="Racz N."/>
            <person name="Riley R."/>
            <person name="Savchenko A."/>
            <person name="Shiryaev A."/>
            <person name="Soop K."/>
            <person name="Spirin V."/>
            <person name="Szebenyi C."/>
            <person name="Tomsovsky M."/>
            <person name="Tulloss R.E."/>
            <person name="Uehling J."/>
            <person name="Grigoriev I.V."/>
            <person name="Vagvolgyi C."/>
            <person name="Papp T."/>
            <person name="Martin F.M."/>
            <person name="Miettinen O."/>
            <person name="Hibbett D.S."/>
            <person name="Nagy L.G."/>
        </authorList>
    </citation>
    <scope>NUCLEOTIDE SEQUENCE [LARGE SCALE GENOMIC DNA]</scope>
    <source>
        <strain evidence="1 2">CBS 962.96</strain>
    </source>
</reference>
<accession>A0A4S8LIU9</accession>
<gene>
    <name evidence="1" type="ORF">K435DRAFT_588045</name>
</gene>
<organism evidence="1 2">
    <name type="scientific">Dendrothele bispora (strain CBS 962.96)</name>
    <dbReference type="NCBI Taxonomy" id="1314807"/>
    <lineage>
        <taxon>Eukaryota</taxon>
        <taxon>Fungi</taxon>
        <taxon>Dikarya</taxon>
        <taxon>Basidiomycota</taxon>
        <taxon>Agaricomycotina</taxon>
        <taxon>Agaricomycetes</taxon>
        <taxon>Agaricomycetidae</taxon>
        <taxon>Agaricales</taxon>
        <taxon>Agaricales incertae sedis</taxon>
        <taxon>Dendrothele</taxon>
    </lineage>
</organism>